<evidence type="ECO:0000256" key="7">
    <source>
        <dbReference type="ARBA" id="ARBA00022989"/>
    </source>
</evidence>
<keyword evidence="2 9" id="KW-1003">Cell membrane</keyword>
<evidence type="ECO:0000256" key="4">
    <source>
        <dbReference type="ARBA" id="ARBA00022692"/>
    </source>
</evidence>
<proteinExistence type="inferred from homology"/>
<evidence type="ECO:0000256" key="3">
    <source>
        <dbReference type="ARBA" id="ARBA00022670"/>
    </source>
</evidence>
<comment type="similarity">
    <text evidence="1 9 11">Belongs to the peptidase A8 family.</text>
</comment>
<keyword evidence="4 9" id="KW-0812">Transmembrane</keyword>
<dbReference type="GO" id="GO:0004190">
    <property type="term" value="F:aspartic-type endopeptidase activity"/>
    <property type="evidence" value="ECO:0007669"/>
    <property type="project" value="UniProtKB-UniRule"/>
</dbReference>
<dbReference type="InterPro" id="IPR001872">
    <property type="entry name" value="Peptidase_A8"/>
</dbReference>
<dbReference type="PANTHER" id="PTHR33695">
    <property type="entry name" value="LIPOPROTEIN SIGNAL PEPTIDASE"/>
    <property type="match status" value="1"/>
</dbReference>
<sequence length="156" mass="17704">MFNFKFILLIVFLVIIDALSKMAANNYLLYGQSSDTFLPIIDLLLIYNSGIAFGIFDKGGDMMPNLLLVITLIITTYIVKMVLEENIIRNKIALSFIAAGALGNVIDRMNDGSVTDFLHLEILNFSFFIFNFADAFITFGAILIIYFELFKKRFNE</sequence>
<keyword evidence="7 9" id="KW-1133">Transmembrane helix</keyword>
<accession>A0A520N297</accession>
<dbReference type="Pfam" id="PF01252">
    <property type="entry name" value="Peptidase_A8"/>
    <property type="match status" value="1"/>
</dbReference>
<evidence type="ECO:0000256" key="10">
    <source>
        <dbReference type="RuleBase" id="RU000594"/>
    </source>
</evidence>
<evidence type="ECO:0000256" key="11">
    <source>
        <dbReference type="RuleBase" id="RU004181"/>
    </source>
</evidence>
<comment type="subcellular location">
    <subcellularLocation>
        <location evidence="9">Cell membrane</location>
        <topology evidence="9">Multi-pass membrane protein</topology>
    </subcellularLocation>
</comment>
<dbReference type="PANTHER" id="PTHR33695:SF1">
    <property type="entry name" value="LIPOPROTEIN SIGNAL PEPTIDASE"/>
    <property type="match status" value="1"/>
</dbReference>
<evidence type="ECO:0000256" key="5">
    <source>
        <dbReference type="ARBA" id="ARBA00022750"/>
    </source>
</evidence>
<keyword evidence="5 9" id="KW-0064">Aspartyl protease</keyword>
<evidence type="ECO:0000313" key="13">
    <source>
        <dbReference type="Proteomes" id="UP000319384"/>
    </source>
</evidence>
<dbReference type="Proteomes" id="UP000319384">
    <property type="component" value="Unassembled WGS sequence"/>
</dbReference>
<evidence type="ECO:0000256" key="8">
    <source>
        <dbReference type="ARBA" id="ARBA00023136"/>
    </source>
</evidence>
<evidence type="ECO:0000313" key="12">
    <source>
        <dbReference type="EMBL" id="RZO27556.1"/>
    </source>
</evidence>
<protein>
    <recommendedName>
        <fullName evidence="9">Lipoprotein signal peptidase</fullName>
        <ecNumber evidence="9">3.4.23.36</ecNumber>
    </recommendedName>
    <alternativeName>
        <fullName evidence="9">Prolipoprotein signal peptidase</fullName>
    </alternativeName>
    <alternativeName>
        <fullName evidence="9">Signal peptidase II</fullName>
        <shortName evidence="9">SPase II</shortName>
    </alternativeName>
</protein>
<keyword evidence="3 9" id="KW-0645">Protease</keyword>
<evidence type="ECO:0000256" key="2">
    <source>
        <dbReference type="ARBA" id="ARBA00022475"/>
    </source>
</evidence>
<keyword evidence="6 9" id="KW-0378">Hydrolase</keyword>
<evidence type="ECO:0000256" key="1">
    <source>
        <dbReference type="ARBA" id="ARBA00006139"/>
    </source>
</evidence>
<feature type="transmembrane region" description="Helical" evidence="9">
    <location>
        <begin position="62"/>
        <end position="80"/>
    </location>
</feature>
<dbReference type="GO" id="GO:0005886">
    <property type="term" value="C:plasma membrane"/>
    <property type="evidence" value="ECO:0007669"/>
    <property type="project" value="UniProtKB-SubCell"/>
</dbReference>
<organism evidence="12 13">
    <name type="scientific">SAR86 cluster bacterium</name>
    <dbReference type="NCBI Taxonomy" id="2030880"/>
    <lineage>
        <taxon>Bacteria</taxon>
        <taxon>Pseudomonadati</taxon>
        <taxon>Pseudomonadota</taxon>
        <taxon>Gammaproteobacteria</taxon>
        <taxon>SAR86 cluster</taxon>
    </lineage>
</organism>
<comment type="catalytic activity">
    <reaction evidence="9 10">
        <text>Release of signal peptides from bacterial membrane prolipoproteins. Hydrolyzes -Xaa-Yaa-Zaa-|-(S,diacylglyceryl)Cys-, in which Xaa is hydrophobic (preferably Leu), and Yaa (Ala or Ser) and Zaa (Gly or Ala) have small, neutral side chains.</text>
        <dbReference type="EC" id="3.4.23.36"/>
    </reaction>
</comment>
<feature type="transmembrane region" description="Helical" evidence="9">
    <location>
        <begin position="92"/>
        <end position="110"/>
    </location>
</feature>
<dbReference type="UniPathway" id="UPA00665"/>
<dbReference type="GO" id="GO:0006508">
    <property type="term" value="P:proteolysis"/>
    <property type="evidence" value="ECO:0007669"/>
    <property type="project" value="UniProtKB-KW"/>
</dbReference>
<gene>
    <name evidence="9 12" type="primary">lspA</name>
    <name evidence="12" type="ORF">EVA95_00280</name>
</gene>
<keyword evidence="8 9" id="KW-0472">Membrane</keyword>
<comment type="pathway">
    <text evidence="9">Protein modification; lipoprotein biosynthesis (signal peptide cleavage).</text>
</comment>
<dbReference type="EC" id="3.4.23.36" evidence="9"/>
<reference evidence="12 13" key="1">
    <citation type="submission" date="2019-02" db="EMBL/GenBank/DDBJ databases">
        <title>Prokaryotic population dynamics and viral predation in marine succession experiment using metagenomics: the confinement effect.</title>
        <authorList>
            <person name="Haro-Moreno J.M."/>
            <person name="Rodriguez-Valera F."/>
            <person name="Lopez-Perez M."/>
        </authorList>
    </citation>
    <scope>NUCLEOTIDE SEQUENCE [LARGE SCALE GENOMIC DNA]</scope>
    <source>
        <strain evidence="12">MED-G162</strain>
    </source>
</reference>
<feature type="active site" evidence="9">
    <location>
        <position position="116"/>
    </location>
</feature>
<feature type="transmembrane region" description="Helical" evidence="9">
    <location>
        <begin position="6"/>
        <end position="24"/>
    </location>
</feature>
<dbReference type="EMBL" id="SHBH01000001">
    <property type="protein sequence ID" value="RZO27556.1"/>
    <property type="molecule type" value="Genomic_DNA"/>
</dbReference>
<evidence type="ECO:0000256" key="9">
    <source>
        <dbReference type="HAMAP-Rule" id="MF_00161"/>
    </source>
</evidence>
<feature type="transmembrane region" description="Helical" evidence="9">
    <location>
        <begin position="122"/>
        <end position="147"/>
    </location>
</feature>
<comment type="caution">
    <text evidence="12">The sequence shown here is derived from an EMBL/GenBank/DDBJ whole genome shotgun (WGS) entry which is preliminary data.</text>
</comment>
<comment type="function">
    <text evidence="9 10">This protein specifically catalyzes the removal of signal peptides from prolipoproteins.</text>
</comment>
<dbReference type="HAMAP" id="MF_00161">
    <property type="entry name" value="LspA"/>
    <property type="match status" value="1"/>
</dbReference>
<dbReference type="AlphaFoldDB" id="A0A520N297"/>
<dbReference type="NCBIfam" id="TIGR00077">
    <property type="entry name" value="lspA"/>
    <property type="match status" value="1"/>
</dbReference>
<evidence type="ECO:0000256" key="6">
    <source>
        <dbReference type="ARBA" id="ARBA00022801"/>
    </source>
</evidence>
<feature type="active site" evidence="9">
    <location>
        <position position="134"/>
    </location>
</feature>
<name>A0A520N297_9GAMM</name>
<dbReference type="PRINTS" id="PR00781">
    <property type="entry name" value="LIPOSIGPTASE"/>
</dbReference>
<dbReference type="PROSITE" id="PS00855">
    <property type="entry name" value="SPASE_II"/>
    <property type="match status" value="1"/>
</dbReference>